<gene>
    <name evidence="3" type="ORF">ISF_04238</name>
</gene>
<feature type="compositionally biased region" description="Low complexity" evidence="1">
    <location>
        <begin position="158"/>
        <end position="175"/>
    </location>
</feature>
<keyword evidence="2" id="KW-0732">Signal</keyword>
<feature type="compositionally biased region" description="Low complexity" evidence="1">
    <location>
        <begin position="372"/>
        <end position="391"/>
    </location>
</feature>
<feature type="signal peptide" evidence="2">
    <location>
        <begin position="1"/>
        <end position="18"/>
    </location>
</feature>
<feature type="compositionally biased region" description="Low complexity" evidence="1">
    <location>
        <begin position="414"/>
        <end position="428"/>
    </location>
</feature>
<accession>A0A167XD45</accession>
<sequence>MRFQQLWAGVAFASATAAQFIFPDSSSSVTVNKAIQIQWNKSGLQAPISINLVPAGTTIRQDIVLKQVAGNVAPSLFSPLHRASPLTFSSFPVNIGNVGILQWTADETISAFPKFAMVITDASSQVIVSQPFPIGSLTRQPTQQIDLGDGNAGKKSGGNKQSGNDAQKQNNGGDNKNNKDDSKNANKDANKDASKGNKSQDSKGKDQTDKAADKGQSKDDAKNTTTLLPLPGLPTDNAAPVSLKPLPNAAVAASPPTASPTSPSSAAPAEGQKATETPNAPAAPAAPAPAAPAAPEAAPAAPPAPEATPPAPAPAPAAPEAAPAAPAAPKPEPAAPAAAPTSTSSISEVAKESATAAPAAADPAPQGFVTLSPAATSTSGAKAAVAASPAGLQNQAEAVVAGGSFREQSGNGDASSSPATLLPLPSSRAGEDPSTLLPLPNDKTTITTAITPRPPSEVSSESAAAAASETAAAKQSAAGGSEPTALAEKNAGAEQRRRPSLVLGLLGVAAGWAVL</sequence>
<keyword evidence="4" id="KW-1185">Reference proteome</keyword>
<evidence type="ECO:0000313" key="4">
    <source>
        <dbReference type="Proteomes" id="UP000076744"/>
    </source>
</evidence>
<feature type="compositionally biased region" description="Pro residues" evidence="1">
    <location>
        <begin position="300"/>
        <end position="317"/>
    </location>
</feature>
<comment type="caution">
    <text evidence="3">The sequence shown here is derived from an EMBL/GenBank/DDBJ whole genome shotgun (WGS) entry which is preliminary data.</text>
</comment>
<dbReference type="OrthoDB" id="3542162at2759"/>
<feature type="chain" id="PRO_5007894371" description="Cell wall beta-glucan synthesis" evidence="2">
    <location>
        <begin position="19"/>
        <end position="515"/>
    </location>
</feature>
<evidence type="ECO:0000256" key="1">
    <source>
        <dbReference type="SAM" id="MobiDB-lite"/>
    </source>
</evidence>
<dbReference type="AlphaFoldDB" id="A0A167XD45"/>
<dbReference type="RefSeq" id="XP_018704800.1">
    <property type="nucleotide sequence ID" value="XM_018847844.1"/>
</dbReference>
<feature type="compositionally biased region" description="Low complexity" evidence="1">
    <location>
        <begin position="354"/>
        <end position="365"/>
    </location>
</feature>
<dbReference type="Proteomes" id="UP000076744">
    <property type="component" value="Unassembled WGS sequence"/>
</dbReference>
<protein>
    <recommendedName>
        <fullName evidence="5">Cell wall beta-glucan synthesis</fullName>
    </recommendedName>
</protein>
<evidence type="ECO:0000256" key="2">
    <source>
        <dbReference type="SAM" id="SignalP"/>
    </source>
</evidence>
<reference evidence="3 4" key="1">
    <citation type="journal article" date="2016" name="Genome Biol. Evol.">
        <title>Divergent and convergent evolution of fungal pathogenicity.</title>
        <authorList>
            <person name="Shang Y."/>
            <person name="Xiao G."/>
            <person name="Zheng P."/>
            <person name="Cen K."/>
            <person name="Zhan S."/>
            <person name="Wang C."/>
        </authorList>
    </citation>
    <scope>NUCLEOTIDE SEQUENCE [LARGE SCALE GENOMIC DNA]</scope>
    <source>
        <strain evidence="3 4">ARSEF 2679</strain>
    </source>
</reference>
<feature type="compositionally biased region" description="Low complexity" evidence="1">
    <location>
        <begin position="444"/>
        <end position="482"/>
    </location>
</feature>
<name>A0A167XD45_CORFA</name>
<feature type="compositionally biased region" description="Low complexity" evidence="1">
    <location>
        <begin position="249"/>
        <end position="283"/>
    </location>
</feature>
<organism evidence="3 4">
    <name type="scientific">Cordyceps fumosorosea (strain ARSEF 2679)</name>
    <name type="common">Isaria fumosorosea</name>
    <dbReference type="NCBI Taxonomy" id="1081104"/>
    <lineage>
        <taxon>Eukaryota</taxon>
        <taxon>Fungi</taxon>
        <taxon>Dikarya</taxon>
        <taxon>Ascomycota</taxon>
        <taxon>Pezizomycotina</taxon>
        <taxon>Sordariomycetes</taxon>
        <taxon>Hypocreomycetidae</taxon>
        <taxon>Hypocreales</taxon>
        <taxon>Cordycipitaceae</taxon>
        <taxon>Cordyceps</taxon>
    </lineage>
</organism>
<feature type="compositionally biased region" description="Basic and acidic residues" evidence="1">
    <location>
        <begin position="176"/>
        <end position="222"/>
    </location>
</feature>
<proteinExistence type="predicted"/>
<feature type="region of interest" description="Disordered" evidence="1">
    <location>
        <begin position="136"/>
        <end position="499"/>
    </location>
</feature>
<dbReference type="EMBL" id="AZHB01000009">
    <property type="protein sequence ID" value="OAA64828.1"/>
    <property type="molecule type" value="Genomic_DNA"/>
</dbReference>
<evidence type="ECO:0008006" key="5">
    <source>
        <dbReference type="Google" id="ProtNLM"/>
    </source>
</evidence>
<feature type="compositionally biased region" description="Low complexity" evidence="1">
    <location>
        <begin position="224"/>
        <end position="235"/>
    </location>
</feature>
<dbReference type="GeneID" id="30020530"/>
<evidence type="ECO:0000313" key="3">
    <source>
        <dbReference type="EMBL" id="OAA64828.1"/>
    </source>
</evidence>